<sequence length="208" mass="23658">MRSRYALSSRATRPRSRPRWPPGCAIPTGGADMAHANTIETLLARQDISDCIMRYARGIDRGDEALLLSCYWEDAIEVHGPAYNGPAVPYLKEAAGRMRQNQPVMQHFIGNVHIEFDGSDTAFVETYILTFARFPKNGEEFDTLTGARAFDRFERREGEWRIAHRRAVFDWNRDAPASETWCLGAFDTTHPDMVMGRKAPDDLTYQRG</sequence>
<dbReference type="InterPro" id="IPR037401">
    <property type="entry name" value="SnoaL-like"/>
</dbReference>
<dbReference type="Gene3D" id="3.10.450.50">
    <property type="match status" value="1"/>
</dbReference>
<evidence type="ECO:0000313" key="4">
    <source>
        <dbReference type="Proteomes" id="UP000325385"/>
    </source>
</evidence>
<proteinExistence type="predicted"/>
<protein>
    <submittedName>
        <fullName evidence="3">Nuclear transport factor 2 family protein</fullName>
    </submittedName>
</protein>
<reference evidence="4" key="1">
    <citation type="submission" date="2018-09" db="EMBL/GenBank/DDBJ databases">
        <title>Nocardia yunnanensis sp. nov., an actinomycete isolated from a soil sample.</title>
        <authorList>
            <person name="Zhang J."/>
        </authorList>
    </citation>
    <scope>NUCLEOTIDE SEQUENCE [LARGE SCALE GENOMIC DNA]</scope>
    <source>
        <strain evidence="4">21-3</strain>
    </source>
</reference>
<feature type="domain" description="SnoaL-like" evidence="2">
    <location>
        <begin position="40"/>
        <end position="166"/>
    </location>
</feature>
<name>A0A5P6NDY8_9SPHN</name>
<evidence type="ECO:0000256" key="1">
    <source>
        <dbReference type="SAM" id="MobiDB-lite"/>
    </source>
</evidence>
<dbReference type="EMBL" id="CP032228">
    <property type="protein sequence ID" value="QFI64274.1"/>
    <property type="molecule type" value="Genomic_DNA"/>
</dbReference>
<gene>
    <name evidence="3" type="ORF">D0Y83_14145</name>
</gene>
<dbReference type="Pfam" id="PF13577">
    <property type="entry name" value="SnoaL_4"/>
    <property type="match status" value="1"/>
</dbReference>
<feature type="region of interest" description="Disordered" evidence="1">
    <location>
        <begin position="1"/>
        <end position="22"/>
    </location>
</feature>
<dbReference type="InterPro" id="IPR032710">
    <property type="entry name" value="NTF2-like_dom_sf"/>
</dbReference>
<dbReference type="SUPFAM" id="SSF54427">
    <property type="entry name" value="NTF2-like"/>
    <property type="match status" value="1"/>
</dbReference>
<dbReference type="CDD" id="cd00531">
    <property type="entry name" value="NTF2_like"/>
    <property type="match status" value="1"/>
</dbReference>
<evidence type="ECO:0000313" key="3">
    <source>
        <dbReference type="EMBL" id="QFI64274.1"/>
    </source>
</evidence>
<dbReference type="AlphaFoldDB" id="A0A5P6NDY8"/>
<dbReference type="Proteomes" id="UP000325385">
    <property type="component" value="Chromosome"/>
</dbReference>
<evidence type="ECO:0000259" key="2">
    <source>
        <dbReference type="Pfam" id="PF13577"/>
    </source>
</evidence>
<organism evidence="3 4">
    <name type="scientific">Qipengyuania flava</name>
    <dbReference type="NCBI Taxonomy" id="192812"/>
    <lineage>
        <taxon>Bacteria</taxon>
        <taxon>Pseudomonadati</taxon>
        <taxon>Pseudomonadota</taxon>
        <taxon>Alphaproteobacteria</taxon>
        <taxon>Sphingomonadales</taxon>
        <taxon>Erythrobacteraceae</taxon>
        <taxon>Qipengyuania</taxon>
    </lineage>
</organism>
<accession>A0A5P6NDY8</accession>